<proteinExistence type="predicted"/>
<reference evidence="2 3" key="1">
    <citation type="submission" date="2022-12" db="EMBL/GenBank/DDBJ databases">
        <title>Draft genome sequence of Paenibacillus sp. dW9.</title>
        <authorList>
            <person name="Choi E.-W."/>
            <person name="Kim D.-U."/>
        </authorList>
    </citation>
    <scope>NUCLEOTIDE SEQUENCE [LARGE SCALE GENOMIC DNA]</scope>
    <source>
        <strain evidence="3">dW9</strain>
    </source>
</reference>
<accession>A0ABT4QG70</accession>
<evidence type="ECO:0000256" key="1">
    <source>
        <dbReference type="SAM" id="Phobius"/>
    </source>
</evidence>
<dbReference type="Proteomes" id="UP001527882">
    <property type="component" value="Unassembled WGS sequence"/>
</dbReference>
<evidence type="ECO:0008006" key="4">
    <source>
        <dbReference type="Google" id="ProtNLM"/>
    </source>
</evidence>
<dbReference type="EMBL" id="JAQAGZ010000020">
    <property type="protein sequence ID" value="MCZ8515874.1"/>
    <property type="molecule type" value="Genomic_DNA"/>
</dbReference>
<evidence type="ECO:0000313" key="2">
    <source>
        <dbReference type="EMBL" id="MCZ8515874.1"/>
    </source>
</evidence>
<keyword evidence="1" id="KW-0472">Membrane</keyword>
<comment type="caution">
    <text evidence="2">The sequence shown here is derived from an EMBL/GenBank/DDBJ whole genome shotgun (WGS) entry which is preliminary data.</text>
</comment>
<sequence length="347" mass="38166">MPRLHSRDKKGSRHRYAPGLWRSESGQFSLEASLTAPAIVLTTVLLLFLALTAYFYANMYQKTVLTSERTAFVWGNTGKDPVTGAIEAGRDDGLYWRLANDHILGLFTFASGLDDVRVKLPAQSGQGSGSGPASKLLHGVGRLPSAWEGEAVYSNLGLLRKVAVHAEQQVRMPFGHENGGWGPKRMSAGAASYVTDAAETIRLTDLTRTFAREVQGRMKPSEALALMKEPAVVLKEPVRITNHKEAVTYLRTLVGGTEKILQVSPETKRTVDAMDAGGVAHQAYFNISEKNLREVQMPKDAELLRSGSQVKGVVWHFFKLTNKEKASLNKSLKRELESRGIVVILHD</sequence>
<feature type="transmembrane region" description="Helical" evidence="1">
    <location>
        <begin position="32"/>
        <end position="57"/>
    </location>
</feature>
<keyword evidence="3" id="KW-1185">Reference proteome</keyword>
<evidence type="ECO:0000313" key="3">
    <source>
        <dbReference type="Proteomes" id="UP001527882"/>
    </source>
</evidence>
<name>A0ABT4QG70_9BACL</name>
<keyword evidence="1" id="KW-1133">Transmembrane helix</keyword>
<dbReference type="RefSeq" id="WP_269884407.1">
    <property type="nucleotide sequence ID" value="NZ_JAQAGZ010000020.1"/>
</dbReference>
<protein>
    <recommendedName>
        <fullName evidence="4">Pilus assembly protein</fullName>
    </recommendedName>
</protein>
<organism evidence="2 3">
    <name type="scientific">Paenibacillus gyeongsangnamensis</name>
    <dbReference type="NCBI Taxonomy" id="3388067"/>
    <lineage>
        <taxon>Bacteria</taxon>
        <taxon>Bacillati</taxon>
        <taxon>Bacillota</taxon>
        <taxon>Bacilli</taxon>
        <taxon>Bacillales</taxon>
        <taxon>Paenibacillaceae</taxon>
        <taxon>Paenibacillus</taxon>
    </lineage>
</organism>
<keyword evidence="1" id="KW-0812">Transmembrane</keyword>
<gene>
    <name evidence="2" type="ORF">O9H85_26450</name>
</gene>